<keyword evidence="7" id="KW-0472">Membrane</keyword>
<feature type="transmembrane region" description="Helical" evidence="7">
    <location>
        <begin position="111"/>
        <end position="130"/>
    </location>
</feature>
<dbReference type="InterPro" id="IPR002016">
    <property type="entry name" value="Haem_peroxidase"/>
</dbReference>
<comment type="caution">
    <text evidence="9">The sequence shown here is derived from an EMBL/GenBank/DDBJ whole genome shotgun (WGS) entry which is preliminary data.</text>
</comment>
<dbReference type="GO" id="GO:0034599">
    <property type="term" value="P:cellular response to oxidative stress"/>
    <property type="evidence" value="ECO:0007669"/>
    <property type="project" value="InterPro"/>
</dbReference>
<dbReference type="GO" id="GO:0042744">
    <property type="term" value="P:hydrogen peroxide catabolic process"/>
    <property type="evidence" value="ECO:0007669"/>
    <property type="project" value="TreeGrafter"/>
</dbReference>
<gene>
    <name evidence="9" type="primary">CCP1_1</name>
    <name evidence="9" type="ORF">BGZ65_000779</name>
</gene>
<evidence type="ECO:0000256" key="4">
    <source>
        <dbReference type="RuleBase" id="RU004241"/>
    </source>
</evidence>
<keyword evidence="10" id="KW-1185">Reference proteome</keyword>
<dbReference type="GO" id="GO:0046872">
    <property type="term" value="F:metal ion binding"/>
    <property type="evidence" value="ECO:0007669"/>
    <property type="project" value="UniProtKB-UniRule"/>
</dbReference>
<keyword evidence="2" id="KW-0349">Heme</keyword>
<evidence type="ECO:0000256" key="1">
    <source>
        <dbReference type="ARBA" id="ARBA00022559"/>
    </source>
</evidence>
<dbReference type="GO" id="GO:0020037">
    <property type="term" value="F:heme binding"/>
    <property type="evidence" value="ECO:0007669"/>
    <property type="project" value="UniProtKB-UniRule"/>
</dbReference>
<dbReference type="AlphaFoldDB" id="A0A9P6LTL8"/>
<dbReference type="Pfam" id="PF00141">
    <property type="entry name" value="peroxidase"/>
    <property type="match status" value="1"/>
</dbReference>
<evidence type="ECO:0000259" key="8">
    <source>
        <dbReference type="Pfam" id="PF00141"/>
    </source>
</evidence>
<evidence type="ECO:0000313" key="9">
    <source>
        <dbReference type="EMBL" id="KAF9937918.1"/>
    </source>
</evidence>
<dbReference type="Gene3D" id="1.10.520.10">
    <property type="match status" value="1"/>
</dbReference>
<evidence type="ECO:0000256" key="2">
    <source>
        <dbReference type="ARBA" id="ARBA00022617"/>
    </source>
</evidence>
<protein>
    <recommendedName>
        <fullName evidence="5">Peroxidase</fullName>
        <ecNumber evidence="5">1.11.1.-</ecNumber>
    </recommendedName>
</protein>
<evidence type="ECO:0000256" key="3">
    <source>
        <dbReference type="ARBA" id="ARBA00023002"/>
    </source>
</evidence>
<sequence length="134" mass="14661">MPTCQKTSAPRDRSRDPYTIQSKDGGSCHATMRFKPEAGHGANAGLGIARERLNRVKDQFPEISYGDIWTLAGIVAIQEMGGPIINWNSTTTSSVVVAEKSFGMLFQSQQVAAAAILLLFTTGWTMFMIFEDIT</sequence>
<dbReference type="PANTHER" id="PTHR31356">
    <property type="entry name" value="THYLAKOID LUMENAL 29 KDA PROTEIN, CHLOROPLASTIC-RELATED"/>
    <property type="match status" value="1"/>
</dbReference>
<organism evidence="9 10">
    <name type="scientific">Modicella reniformis</name>
    <dbReference type="NCBI Taxonomy" id="1440133"/>
    <lineage>
        <taxon>Eukaryota</taxon>
        <taxon>Fungi</taxon>
        <taxon>Fungi incertae sedis</taxon>
        <taxon>Mucoromycota</taxon>
        <taxon>Mortierellomycotina</taxon>
        <taxon>Mortierellomycetes</taxon>
        <taxon>Mortierellales</taxon>
        <taxon>Mortierellaceae</taxon>
        <taxon>Modicella</taxon>
    </lineage>
</organism>
<feature type="domain" description="Plant heme peroxidase family profile" evidence="8">
    <location>
        <begin position="26"/>
        <end position="87"/>
    </location>
</feature>
<dbReference type="EMBL" id="JAAAHW010009643">
    <property type="protein sequence ID" value="KAF9937918.1"/>
    <property type="molecule type" value="Genomic_DNA"/>
</dbReference>
<dbReference type="Proteomes" id="UP000749646">
    <property type="component" value="Unassembled WGS sequence"/>
</dbReference>
<comment type="similarity">
    <text evidence="4">Belongs to the peroxidase family.</text>
</comment>
<keyword evidence="7" id="KW-0812">Transmembrane</keyword>
<dbReference type="EC" id="1.11.1.-" evidence="5"/>
<dbReference type="SUPFAM" id="SSF48113">
    <property type="entry name" value="Heme-dependent peroxidases"/>
    <property type="match status" value="1"/>
</dbReference>
<keyword evidence="2" id="KW-0479">Metal-binding</keyword>
<reference evidence="9" key="1">
    <citation type="journal article" date="2020" name="Fungal Divers.">
        <title>Resolving the Mortierellaceae phylogeny through synthesis of multi-gene phylogenetics and phylogenomics.</title>
        <authorList>
            <person name="Vandepol N."/>
            <person name="Liber J."/>
            <person name="Desiro A."/>
            <person name="Na H."/>
            <person name="Kennedy M."/>
            <person name="Barry K."/>
            <person name="Grigoriev I.V."/>
            <person name="Miller A.N."/>
            <person name="O'Donnell K."/>
            <person name="Stajich J.E."/>
            <person name="Bonito G."/>
        </authorList>
    </citation>
    <scope>NUCLEOTIDE SEQUENCE</scope>
    <source>
        <strain evidence="9">MES-2147</strain>
    </source>
</reference>
<dbReference type="OrthoDB" id="2859658at2759"/>
<evidence type="ECO:0000256" key="5">
    <source>
        <dbReference type="RuleBase" id="RU363051"/>
    </source>
</evidence>
<keyword evidence="1 5" id="KW-0575">Peroxidase</keyword>
<dbReference type="PANTHER" id="PTHR31356:SF58">
    <property type="entry name" value="CYTOCHROME C PEROXIDASE, MITOCHONDRIAL"/>
    <property type="match status" value="1"/>
</dbReference>
<accession>A0A9P6LTL8</accession>
<keyword evidence="3 5" id="KW-0560">Oxidoreductase</keyword>
<feature type="region of interest" description="Disordered" evidence="6">
    <location>
        <begin position="1"/>
        <end position="26"/>
    </location>
</feature>
<keyword evidence="7" id="KW-1133">Transmembrane helix</keyword>
<dbReference type="InterPro" id="IPR010255">
    <property type="entry name" value="Haem_peroxidase_sf"/>
</dbReference>
<evidence type="ECO:0000256" key="7">
    <source>
        <dbReference type="SAM" id="Phobius"/>
    </source>
</evidence>
<name>A0A9P6LTL8_9FUNG</name>
<evidence type="ECO:0000256" key="6">
    <source>
        <dbReference type="SAM" id="MobiDB-lite"/>
    </source>
</evidence>
<dbReference type="GO" id="GO:0004601">
    <property type="term" value="F:peroxidase activity"/>
    <property type="evidence" value="ECO:0007669"/>
    <property type="project" value="UniProtKB-KW"/>
</dbReference>
<dbReference type="GO" id="GO:0000302">
    <property type="term" value="P:response to reactive oxygen species"/>
    <property type="evidence" value="ECO:0007669"/>
    <property type="project" value="TreeGrafter"/>
</dbReference>
<evidence type="ECO:0000313" key="10">
    <source>
        <dbReference type="Proteomes" id="UP000749646"/>
    </source>
</evidence>
<keyword evidence="2" id="KW-0408">Iron</keyword>
<proteinExistence type="inferred from homology"/>
<dbReference type="InterPro" id="IPR044831">
    <property type="entry name" value="Ccp1-like"/>
</dbReference>